<dbReference type="Proteomes" id="UP000612808">
    <property type="component" value="Unassembled WGS sequence"/>
</dbReference>
<dbReference type="Pfam" id="PF00389">
    <property type="entry name" value="2-Hacid_dh"/>
    <property type="match status" value="1"/>
</dbReference>
<dbReference type="SUPFAM" id="SSF52283">
    <property type="entry name" value="Formate/glycerate dehydrogenase catalytic domain-like"/>
    <property type="match status" value="1"/>
</dbReference>
<reference evidence="7" key="1">
    <citation type="submission" date="2021-01" db="EMBL/GenBank/DDBJ databases">
        <title>Whole genome shotgun sequence of Actinocatenispora rupis NBRC 107355.</title>
        <authorList>
            <person name="Komaki H."/>
            <person name="Tamura T."/>
        </authorList>
    </citation>
    <scope>NUCLEOTIDE SEQUENCE</scope>
    <source>
        <strain evidence="7">NBRC 107355</strain>
    </source>
</reference>
<organism evidence="7 8">
    <name type="scientific">Actinocatenispora rupis</name>
    <dbReference type="NCBI Taxonomy" id="519421"/>
    <lineage>
        <taxon>Bacteria</taxon>
        <taxon>Bacillati</taxon>
        <taxon>Actinomycetota</taxon>
        <taxon>Actinomycetes</taxon>
        <taxon>Micromonosporales</taxon>
        <taxon>Micromonosporaceae</taxon>
        <taxon>Actinocatenispora</taxon>
    </lineage>
</organism>
<accession>A0A8J3NE12</accession>
<dbReference type="GO" id="GO:0051287">
    <property type="term" value="F:NAD binding"/>
    <property type="evidence" value="ECO:0007669"/>
    <property type="project" value="InterPro"/>
</dbReference>
<keyword evidence="2 4" id="KW-0560">Oxidoreductase</keyword>
<keyword evidence="3" id="KW-0520">NAD</keyword>
<evidence type="ECO:0000256" key="4">
    <source>
        <dbReference type="RuleBase" id="RU003719"/>
    </source>
</evidence>
<dbReference type="PANTHER" id="PTHR43333:SF1">
    <property type="entry name" value="D-ISOMER SPECIFIC 2-HYDROXYACID DEHYDROGENASE NAD-BINDING DOMAIN-CONTAINING PROTEIN"/>
    <property type="match status" value="1"/>
</dbReference>
<dbReference type="InterPro" id="IPR036291">
    <property type="entry name" value="NAD(P)-bd_dom_sf"/>
</dbReference>
<keyword evidence="8" id="KW-1185">Reference proteome</keyword>
<evidence type="ECO:0000256" key="2">
    <source>
        <dbReference type="ARBA" id="ARBA00023002"/>
    </source>
</evidence>
<dbReference type="PANTHER" id="PTHR43333">
    <property type="entry name" value="2-HACID_DH_C DOMAIN-CONTAINING PROTEIN"/>
    <property type="match status" value="1"/>
</dbReference>
<comment type="caution">
    <text evidence="7">The sequence shown here is derived from an EMBL/GenBank/DDBJ whole genome shotgun (WGS) entry which is preliminary data.</text>
</comment>
<dbReference type="PROSITE" id="PS00671">
    <property type="entry name" value="D_2_HYDROXYACID_DH_3"/>
    <property type="match status" value="1"/>
</dbReference>
<protein>
    <submittedName>
        <fullName evidence="7">2-hydroxyacid dehydrogenase</fullName>
    </submittedName>
</protein>
<proteinExistence type="inferred from homology"/>
<dbReference type="GO" id="GO:0016616">
    <property type="term" value="F:oxidoreductase activity, acting on the CH-OH group of donors, NAD or NADP as acceptor"/>
    <property type="evidence" value="ECO:0007669"/>
    <property type="project" value="InterPro"/>
</dbReference>
<gene>
    <name evidence="7" type="ORF">Aru02nite_29630</name>
</gene>
<evidence type="ECO:0000256" key="3">
    <source>
        <dbReference type="ARBA" id="ARBA00023027"/>
    </source>
</evidence>
<dbReference type="EMBL" id="BOMB01000016">
    <property type="protein sequence ID" value="GID12074.1"/>
    <property type="molecule type" value="Genomic_DNA"/>
</dbReference>
<comment type="similarity">
    <text evidence="1 4">Belongs to the D-isomer specific 2-hydroxyacid dehydrogenase family.</text>
</comment>
<dbReference type="AlphaFoldDB" id="A0A8J3NE12"/>
<dbReference type="InterPro" id="IPR029753">
    <property type="entry name" value="D-isomer_DH_CS"/>
</dbReference>
<dbReference type="CDD" id="cd05300">
    <property type="entry name" value="2-Hacid_dh_1"/>
    <property type="match status" value="1"/>
</dbReference>
<name>A0A8J3NE12_9ACTN</name>
<evidence type="ECO:0000313" key="7">
    <source>
        <dbReference type="EMBL" id="GID12074.1"/>
    </source>
</evidence>
<evidence type="ECO:0000259" key="5">
    <source>
        <dbReference type="Pfam" id="PF00389"/>
    </source>
</evidence>
<dbReference type="Gene3D" id="3.40.50.720">
    <property type="entry name" value="NAD(P)-binding Rossmann-like Domain"/>
    <property type="match status" value="2"/>
</dbReference>
<evidence type="ECO:0000256" key="1">
    <source>
        <dbReference type="ARBA" id="ARBA00005854"/>
    </source>
</evidence>
<sequence>MVTESGPAHPTVAVLYADDRPSGLAAFDGRARFVLVTEDELPAALKDADALLVWDFRSRAVPAAWPVDGPHPRWVHVAAAGVDTVLCPALREGGVTVTNSRGVFDTPIAEYVTGLVLAMAKGMPDTLAAQRERRWAYRETESVAGRSALVVGTGPIGRAIARMLTAVGLRVTGVGRTERASDADFGTVHGFPALPGLLGDADYVVLAAPLTEQTTGMIDAAALAAMRPGARLVNIGRGPLVVTADLVAALTAGRIAGAALDVFDTEPLPPDSPLWTVPGLVVSPHMSGDTLGWRDDLAALFADNLDRWLADQPLRNVVDLRLGYVPTG</sequence>
<evidence type="ECO:0000259" key="6">
    <source>
        <dbReference type="Pfam" id="PF02826"/>
    </source>
</evidence>
<feature type="domain" description="D-isomer specific 2-hydroxyacid dehydrogenase NAD-binding" evidence="6">
    <location>
        <begin position="114"/>
        <end position="287"/>
    </location>
</feature>
<evidence type="ECO:0000313" key="8">
    <source>
        <dbReference type="Proteomes" id="UP000612808"/>
    </source>
</evidence>
<dbReference type="Pfam" id="PF02826">
    <property type="entry name" value="2-Hacid_dh_C"/>
    <property type="match status" value="1"/>
</dbReference>
<feature type="domain" description="D-isomer specific 2-hydroxyacid dehydrogenase catalytic" evidence="5">
    <location>
        <begin position="37"/>
        <end position="318"/>
    </location>
</feature>
<dbReference type="InterPro" id="IPR006139">
    <property type="entry name" value="D-isomer_2_OHA_DH_cat_dom"/>
</dbReference>
<dbReference type="SUPFAM" id="SSF51735">
    <property type="entry name" value="NAD(P)-binding Rossmann-fold domains"/>
    <property type="match status" value="1"/>
</dbReference>
<dbReference type="InterPro" id="IPR006140">
    <property type="entry name" value="D-isomer_DH_NAD-bd"/>
</dbReference>